<dbReference type="InterPro" id="IPR036866">
    <property type="entry name" value="RibonucZ/Hydroxyglut_hydro"/>
</dbReference>
<dbReference type="Proteomes" id="UP000199017">
    <property type="component" value="Unassembled WGS sequence"/>
</dbReference>
<gene>
    <name evidence="6" type="ORF">SAMN05216352_10115</name>
</gene>
<dbReference type="AlphaFoldDB" id="A0A1G8BMM4"/>
<dbReference type="EMBL" id="FNDU01000001">
    <property type="protein sequence ID" value="SDH34298.1"/>
    <property type="molecule type" value="Genomic_DNA"/>
</dbReference>
<dbReference type="SUPFAM" id="SSF56281">
    <property type="entry name" value="Metallo-hydrolase/oxidoreductase"/>
    <property type="match status" value="1"/>
</dbReference>
<dbReference type="RefSeq" id="WP_091579208.1">
    <property type="nucleotide sequence ID" value="NZ_FNDU01000001.1"/>
</dbReference>
<name>A0A1G8BMM4_9BACI</name>
<dbReference type="SMART" id="SM00849">
    <property type="entry name" value="Lactamase_B"/>
    <property type="match status" value="1"/>
</dbReference>
<keyword evidence="3" id="KW-0378">Hydrolase</keyword>
<keyword evidence="2" id="KW-0479">Metal-binding</keyword>
<dbReference type="PANTHER" id="PTHR46233:SF3">
    <property type="entry name" value="HYDROXYACYLGLUTATHIONE HYDROLASE GLOC"/>
    <property type="match status" value="1"/>
</dbReference>
<evidence type="ECO:0000256" key="3">
    <source>
        <dbReference type="ARBA" id="ARBA00022801"/>
    </source>
</evidence>
<feature type="domain" description="Metallo-beta-lactamase" evidence="5">
    <location>
        <begin position="12"/>
        <end position="192"/>
    </location>
</feature>
<comment type="cofactor">
    <cofactor evidence="1">
        <name>Zn(2+)</name>
        <dbReference type="ChEBI" id="CHEBI:29105"/>
    </cofactor>
</comment>
<reference evidence="6 7" key="1">
    <citation type="submission" date="2016-10" db="EMBL/GenBank/DDBJ databases">
        <authorList>
            <person name="de Groot N.N."/>
        </authorList>
    </citation>
    <scope>NUCLEOTIDE SEQUENCE [LARGE SCALE GENOMIC DNA]</scope>
    <source>
        <strain evidence="7">P4B,CCM 7963,CECT 7998,DSM 25260,IBRC-M 10614,KCTC 13821</strain>
    </source>
</reference>
<evidence type="ECO:0000313" key="6">
    <source>
        <dbReference type="EMBL" id="SDH34298.1"/>
    </source>
</evidence>
<evidence type="ECO:0000256" key="4">
    <source>
        <dbReference type="ARBA" id="ARBA00022833"/>
    </source>
</evidence>
<dbReference type="Pfam" id="PF00753">
    <property type="entry name" value="Lactamase_B"/>
    <property type="match status" value="1"/>
</dbReference>
<dbReference type="OrthoDB" id="9802248at2"/>
<dbReference type="STRING" id="930129.SAMN05216352_10115"/>
<keyword evidence="4" id="KW-0862">Zinc</keyword>
<protein>
    <submittedName>
        <fullName evidence="6">Glyoxylase, beta-lactamase superfamily II</fullName>
    </submittedName>
</protein>
<dbReference type="GO" id="GO:0016787">
    <property type="term" value="F:hydrolase activity"/>
    <property type="evidence" value="ECO:0007669"/>
    <property type="project" value="UniProtKB-KW"/>
</dbReference>
<dbReference type="CDD" id="cd06262">
    <property type="entry name" value="metallo-hydrolase-like_MBL-fold"/>
    <property type="match status" value="1"/>
</dbReference>
<keyword evidence="7" id="KW-1185">Reference proteome</keyword>
<proteinExistence type="predicted"/>
<evidence type="ECO:0000259" key="5">
    <source>
        <dbReference type="SMART" id="SM00849"/>
    </source>
</evidence>
<dbReference type="Gene3D" id="3.60.15.10">
    <property type="entry name" value="Ribonuclease Z/Hydroxyacylglutathione hydrolase-like"/>
    <property type="match status" value="1"/>
</dbReference>
<dbReference type="GO" id="GO:0046872">
    <property type="term" value="F:metal ion binding"/>
    <property type="evidence" value="ECO:0007669"/>
    <property type="project" value="UniProtKB-KW"/>
</dbReference>
<dbReference type="PANTHER" id="PTHR46233">
    <property type="entry name" value="HYDROXYACYLGLUTATHIONE HYDROLASE GLOC"/>
    <property type="match status" value="1"/>
</dbReference>
<evidence type="ECO:0000256" key="1">
    <source>
        <dbReference type="ARBA" id="ARBA00001947"/>
    </source>
</evidence>
<accession>A0A1G8BMM4</accession>
<sequence length="211" mass="23172">MKWKQIPLGPLQTNCYVLYDSDKNAVIFDPGGDAQILKSWLNENKLIPAAILLTHAHFDHIGAVSDIRQSYDIDVYLHEKEKDWLTDPNKNGSALFIGNSSITSAQADHHINGEGNLTISTFSFEMYETPGHSPGSVSFYHSESETIFSGDVLFSGGIGRTDLPEGNHQTLLNSIHDKLLELPENTQVACGHGPVTTIGTEMDSNPFLNGF</sequence>
<organism evidence="6 7">
    <name type="scientific">Alteribacillus bidgolensis</name>
    <dbReference type="NCBI Taxonomy" id="930129"/>
    <lineage>
        <taxon>Bacteria</taxon>
        <taxon>Bacillati</taxon>
        <taxon>Bacillota</taxon>
        <taxon>Bacilli</taxon>
        <taxon>Bacillales</taxon>
        <taxon>Bacillaceae</taxon>
        <taxon>Alteribacillus</taxon>
    </lineage>
</organism>
<dbReference type="InterPro" id="IPR051453">
    <property type="entry name" value="MBL_Glyoxalase_II"/>
</dbReference>
<dbReference type="InterPro" id="IPR001279">
    <property type="entry name" value="Metallo-B-lactamas"/>
</dbReference>
<evidence type="ECO:0000256" key="2">
    <source>
        <dbReference type="ARBA" id="ARBA00022723"/>
    </source>
</evidence>
<evidence type="ECO:0000313" key="7">
    <source>
        <dbReference type="Proteomes" id="UP000199017"/>
    </source>
</evidence>